<reference evidence="6 7" key="1">
    <citation type="submission" date="2021-08" db="EMBL/GenBank/DDBJ databases">
        <title>Draft Genome Sequence of Phanerochaete sordida strain YK-624.</title>
        <authorList>
            <person name="Mori T."/>
            <person name="Dohra H."/>
            <person name="Suzuki T."/>
            <person name="Kawagishi H."/>
            <person name="Hirai H."/>
        </authorList>
    </citation>
    <scope>NUCLEOTIDE SEQUENCE [LARGE SCALE GENOMIC DNA]</scope>
    <source>
        <strain evidence="6 7">YK-624</strain>
    </source>
</reference>
<gene>
    <name evidence="6" type="ORF">PsYK624_069420</name>
</gene>
<keyword evidence="7" id="KW-1185">Reference proteome</keyword>
<dbReference type="SUPFAM" id="SSF144232">
    <property type="entry name" value="HIT/MYND zinc finger-like"/>
    <property type="match status" value="1"/>
</dbReference>
<dbReference type="OrthoDB" id="2757990at2759"/>
<protein>
    <submittedName>
        <fullName evidence="6">Zinc finger MYND domain-containing protein</fullName>
    </submittedName>
</protein>
<accession>A0A9P3G7L6</accession>
<evidence type="ECO:0000256" key="1">
    <source>
        <dbReference type="ARBA" id="ARBA00022723"/>
    </source>
</evidence>
<keyword evidence="3" id="KW-0862">Zinc</keyword>
<dbReference type="Pfam" id="PF01753">
    <property type="entry name" value="zf-MYND"/>
    <property type="match status" value="1"/>
</dbReference>
<keyword evidence="1" id="KW-0479">Metal-binding</keyword>
<comment type="caution">
    <text evidence="6">The sequence shown here is derived from an EMBL/GenBank/DDBJ whole genome shotgun (WGS) entry which is preliminary data.</text>
</comment>
<evidence type="ECO:0000259" key="5">
    <source>
        <dbReference type="PROSITE" id="PS50865"/>
    </source>
</evidence>
<keyword evidence="2 4" id="KW-0863">Zinc-finger</keyword>
<dbReference type="AlphaFoldDB" id="A0A9P3G7L6"/>
<evidence type="ECO:0000256" key="2">
    <source>
        <dbReference type="ARBA" id="ARBA00022771"/>
    </source>
</evidence>
<sequence length="501" mass="56065">MDADTLKSYDGDADVVFMRDFGKEGQPANVALLQYVAFEVVTRGVRSTLLAEHLIRAILKGYAFPSTDISKNDESSYRLQRCHWELPLIGLYNMLACIRLENQRESEDAAIVDLVRAEFNKILEVVLKDVIKLLPAGAHADHMRNTVAKVVSILATDPVFRRDIVENEQAAQLIFTCWTHMTPPNRADISMLVHGLYWDGCFTGSCHQCSRRTGPHTTPARAIHTIGVKTLIQKFGEWLSDPLTLDDMILHELCTLFDFIAGEPVYVDKFVTAGTWQHVVTSMRRQEEHGNPEKSLDVYTAGFHIIRELLTYASDYKTGNVSTEPPEGIIDVAATALILECDLPENALSDERFLLAIADRPLGPGYIQFLHDVAHAAVDCPRGAECEQGVLVPFIDGLRTQFERAYVPVNRELRARAAKCRPFARDAWSLWNALARQMGVSEAALALSWAAKGECCSPFCLKRGTVAGKMKKCSRCKAVRYCSMECQKAHWKEHKAHCGRV</sequence>
<dbReference type="EMBL" id="BPQB01000018">
    <property type="protein sequence ID" value="GJE90798.1"/>
    <property type="molecule type" value="Genomic_DNA"/>
</dbReference>
<dbReference type="Gene3D" id="6.10.140.2220">
    <property type="match status" value="1"/>
</dbReference>
<proteinExistence type="predicted"/>
<dbReference type="GO" id="GO:0008270">
    <property type="term" value="F:zinc ion binding"/>
    <property type="evidence" value="ECO:0007669"/>
    <property type="project" value="UniProtKB-KW"/>
</dbReference>
<evidence type="ECO:0000313" key="6">
    <source>
        <dbReference type="EMBL" id="GJE90798.1"/>
    </source>
</evidence>
<evidence type="ECO:0000256" key="4">
    <source>
        <dbReference type="PROSITE-ProRule" id="PRU00134"/>
    </source>
</evidence>
<evidence type="ECO:0000256" key="3">
    <source>
        <dbReference type="ARBA" id="ARBA00022833"/>
    </source>
</evidence>
<organism evidence="6 7">
    <name type="scientific">Phanerochaete sordida</name>
    <dbReference type="NCBI Taxonomy" id="48140"/>
    <lineage>
        <taxon>Eukaryota</taxon>
        <taxon>Fungi</taxon>
        <taxon>Dikarya</taxon>
        <taxon>Basidiomycota</taxon>
        <taxon>Agaricomycotina</taxon>
        <taxon>Agaricomycetes</taxon>
        <taxon>Polyporales</taxon>
        <taxon>Phanerochaetaceae</taxon>
        <taxon>Phanerochaete</taxon>
    </lineage>
</organism>
<name>A0A9P3G7L6_9APHY</name>
<dbReference type="InterPro" id="IPR002893">
    <property type="entry name" value="Znf_MYND"/>
</dbReference>
<feature type="domain" description="MYND-type" evidence="5">
    <location>
        <begin position="460"/>
        <end position="498"/>
    </location>
</feature>
<dbReference type="Proteomes" id="UP000703269">
    <property type="component" value="Unassembled WGS sequence"/>
</dbReference>
<dbReference type="PROSITE" id="PS50865">
    <property type="entry name" value="ZF_MYND_2"/>
    <property type="match status" value="1"/>
</dbReference>
<evidence type="ECO:0000313" key="7">
    <source>
        <dbReference type="Proteomes" id="UP000703269"/>
    </source>
</evidence>